<keyword evidence="1" id="KW-1133">Transmembrane helix</keyword>
<dbReference type="InterPro" id="IPR021424">
    <property type="entry name" value="PorA"/>
</dbReference>
<gene>
    <name evidence="2" type="ORF">MP11Mi_15810</name>
</gene>
<organism evidence="2">
    <name type="scientific">Gordonia sp. MP11Mi</name>
    <dbReference type="NCBI Taxonomy" id="3022769"/>
    <lineage>
        <taxon>Bacteria</taxon>
        <taxon>Bacillati</taxon>
        <taxon>Actinomycetota</taxon>
        <taxon>Actinomycetes</taxon>
        <taxon>Mycobacteriales</taxon>
        <taxon>Gordoniaceae</taxon>
        <taxon>Gordonia</taxon>
    </lineage>
</organism>
<evidence type="ECO:0000256" key="1">
    <source>
        <dbReference type="SAM" id="Phobius"/>
    </source>
</evidence>
<evidence type="ECO:0008006" key="3">
    <source>
        <dbReference type="Google" id="ProtNLM"/>
    </source>
</evidence>
<dbReference type="Pfam" id="PF11271">
    <property type="entry name" value="PorA"/>
    <property type="match status" value="1"/>
</dbReference>
<evidence type="ECO:0000313" key="2">
    <source>
        <dbReference type="EMBL" id="WOC12493.1"/>
    </source>
</evidence>
<protein>
    <recommendedName>
        <fullName evidence="3">DUF3068 domain-containing protein</fullName>
    </recommendedName>
</protein>
<sequence length="359" mass="38988">MAETPSQRLHARDLLAPSAFFLGALLLAGAIALGPVVGASLKKIPLDVDVTWVADGSDGARVLNRCSIDEPRAQVLDAQVQQRRRIVAVRPADSDVVTLQAGTSFGVSKYQVDGESVDADDVCDTETLSATIDRVTIDRRTALPTGQPSEVQYDDTKAAVPLPDRTGFTYVLPFEFAGSDLTYFDIVSRTPVPLTREGTQTVAGRKTVHLATSVEDADLSRVDTRAVITRPASWFGSFPGVRADEPLTAALRYSAQRDLFVDETTGVVVDERVRLVEEYRFTPDIASRSPELADFRLTNVDTTLHSDPQSLQDAADIASARDWPVTLTTLILPIVFGVLGVASLLVGVVVTLRDRRKRR</sequence>
<feature type="transmembrane region" description="Helical" evidence="1">
    <location>
        <begin position="330"/>
        <end position="352"/>
    </location>
</feature>
<reference evidence="2" key="1">
    <citation type="submission" date="2023-06" db="EMBL/GenBank/DDBJ databases">
        <title>Gordonia sp. nov. and Pseudochrobactrum sp. nov., two species isolated from the burying beetle Nicrophorus vespilloides.</title>
        <authorList>
            <person name="Poehlein A."/>
            <person name="Guzman J."/>
            <person name="Daniel R."/>
            <person name="Vilcinskas A."/>
        </authorList>
    </citation>
    <scope>NUCLEOTIDE SEQUENCE</scope>
    <source>
        <strain evidence="2">MP11Mi</strain>
    </source>
</reference>
<name>A0AA97GWA5_9ACTN</name>
<accession>A0AA97GWA5</accession>
<dbReference type="EMBL" id="CP128986">
    <property type="protein sequence ID" value="WOC12493.1"/>
    <property type="molecule type" value="Genomic_DNA"/>
</dbReference>
<keyword evidence="1" id="KW-0472">Membrane</keyword>
<dbReference type="RefSeq" id="WP_420041724.1">
    <property type="nucleotide sequence ID" value="NZ_CP128986.1"/>
</dbReference>
<dbReference type="AlphaFoldDB" id="A0AA97GWA5"/>
<proteinExistence type="predicted"/>
<keyword evidence="1" id="KW-0812">Transmembrane</keyword>